<evidence type="ECO:0000313" key="2">
    <source>
        <dbReference type="EMBL" id="MXV16187.1"/>
    </source>
</evidence>
<name>A0A7K1XZE9_9SPHI</name>
<evidence type="ECO:0000313" key="3">
    <source>
        <dbReference type="Proteomes" id="UP000451233"/>
    </source>
</evidence>
<gene>
    <name evidence="2" type="ORF">GS398_12800</name>
</gene>
<dbReference type="AlphaFoldDB" id="A0A7K1XZE9"/>
<sequence>MKRSSLFALLSAVTLVPAWQGCQVKCVTGSGNAVTETRALETFTKIEASGTYKLVLKQDSVQQVTVTADDNIQQYTRLHVTGNKLVVDTDGNFCDTSPVVITISAKVFEGLEISGAVEVSGESVIRTTDFNMKLSGANKVRLNLDASEVKTSSTGSSTLKLTGQAGSHQLDVMGAADVNATDFVVGNYDIKSAGASKCRINVLSKLDVNSAGASVIEYKGNPATVNNHDSGTSSLKKIQ</sequence>
<dbReference type="Pfam" id="PF10988">
    <property type="entry name" value="DUF2807"/>
    <property type="match status" value="1"/>
</dbReference>
<organism evidence="2 3">
    <name type="scientific">Hufsiella ginkgonis</name>
    <dbReference type="NCBI Taxonomy" id="2695274"/>
    <lineage>
        <taxon>Bacteria</taxon>
        <taxon>Pseudomonadati</taxon>
        <taxon>Bacteroidota</taxon>
        <taxon>Sphingobacteriia</taxon>
        <taxon>Sphingobacteriales</taxon>
        <taxon>Sphingobacteriaceae</taxon>
        <taxon>Hufsiella</taxon>
    </lineage>
</organism>
<comment type="caution">
    <text evidence="2">The sequence shown here is derived from an EMBL/GenBank/DDBJ whole genome shotgun (WGS) entry which is preliminary data.</text>
</comment>
<feature type="domain" description="Putative auto-transporter adhesin head GIN" evidence="1">
    <location>
        <begin position="43"/>
        <end position="222"/>
    </location>
</feature>
<accession>A0A7K1XZE9</accession>
<dbReference type="Proteomes" id="UP000451233">
    <property type="component" value="Unassembled WGS sequence"/>
</dbReference>
<proteinExistence type="predicted"/>
<dbReference type="Gene3D" id="2.160.20.120">
    <property type="match status" value="1"/>
</dbReference>
<dbReference type="InterPro" id="IPR021255">
    <property type="entry name" value="DUF2807"/>
</dbReference>
<evidence type="ECO:0000259" key="1">
    <source>
        <dbReference type="Pfam" id="PF10988"/>
    </source>
</evidence>
<protein>
    <recommendedName>
        <fullName evidence="1">Putative auto-transporter adhesin head GIN domain-containing protein</fullName>
    </recommendedName>
</protein>
<reference evidence="2 3" key="1">
    <citation type="submission" date="2019-11" db="EMBL/GenBank/DDBJ databases">
        <title>Pedobacter sp. HMF7056 Genome sequencing and assembly.</title>
        <authorList>
            <person name="Kang H."/>
            <person name="Kim H."/>
            <person name="Joh K."/>
        </authorList>
    </citation>
    <scope>NUCLEOTIDE SEQUENCE [LARGE SCALE GENOMIC DNA]</scope>
    <source>
        <strain evidence="2 3">HMF7056</strain>
    </source>
</reference>
<dbReference type="EMBL" id="WVHS01000003">
    <property type="protein sequence ID" value="MXV16187.1"/>
    <property type="molecule type" value="Genomic_DNA"/>
</dbReference>
<dbReference type="RefSeq" id="WP_160907203.1">
    <property type="nucleotide sequence ID" value="NZ_WVHS01000003.1"/>
</dbReference>
<dbReference type="PROSITE" id="PS51257">
    <property type="entry name" value="PROKAR_LIPOPROTEIN"/>
    <property type="match status" value="1"/>
</dbReference>
<keyword evidence="3" id="KW-1185">Reference proteome</keyword>